<dbReference type="RefSeq" id="WP_284196755.1">
    <property type="nucleotide sequence ID" value="NZ_BSOG01000002.1"/>
</dbReference>
<name>A0ABQ5YL77_9NEIS</name>
<sequence>MGQGEKLQHEVDSAARIFLDHAQRGLTEMASADLDPLLALQAAVQMTMRLYADRIGNDAVAIQQIRRFVDAWEEDITELPVTFYFHTAPEIR</sequence>
<dbReference type="Proteomes" id="UP001156706">
    <property type="component" value="Unassembled WGS sequence"/>
</dbReference>
<proteinExistence type="predicted"/>
<protein>
    <recommendedName>
        <fullName evidence="3">DUF3144 domain-containing protein</fullName>
    </recommendedName>
</protein>
<comment type="caution">
    <text evidence="1">The sequence shown here is derived from an EMBL/GenBank/DDBJ whole genome shotgun (WGS) entry which is preliminary data.</text>
</comment>
<gene>
    <name evidence="1" type="ORF">GCM10007907_24540</name>
</gene>
<keyword evidence="2" id="KW-1185">Reference proteome</keyword>
<organism evidence="1 2">
    <name type="scientific">Chitinimonas prasina</name>
    <dbReference type="NCBI Taxonomy" id="1434937"/>
    <lineage>
        <taxon>Bacteria</taxon>
        <taxon>Pseudomonadati</taxon>
        <taxon>Pseudomonadota</taxon>
        <taxon>Betaproteobacteria</taxon>
        <taxon>Neisseriales</taxon>
        <taxon>Chitinibacteraceae</taxon>
        <taxon>Chitinimonas</taxon>
    </lineage>
</organism>
<evidence type="ECO:0008006" key="3">
    <source>
        <dbReference type="Google" id="ProtNLM"/>
    </source>
</evidence>
<dbReference type="EMBL" id="BSOG01000002">
    <property type="protein sequence ID" value="GLR13664.1"/>
    <property type="molecule type" value="Genomic_DNA"/>
</dbReference>
<accession>A0ABQ5YL77</accession>
<evidence type="ECO:0000313" key="2">
    <source>
        <dbReference type="Proteomes" id="UP001156706"/>
    </source>
</evidence>
<reference evidence="2" key="1">
    <citation type="journal article" date="2019" name="Int. J. Syst. Evol. Microbiol.">
        <title>The Global Catalogue of Microorganisms (GCM) 10K type strain sequencing project: providing services to taxonomists for standard genome sequencing and annotation.</title>
        <authorList>
            <consortium name="The Broad Institute Genomics Platform"/>
            <consortium name="The Broad Institute Genome Sequencing Center for Infectious Disease"/>
            <person name="Wu L."/>
            <person name="Ma J."/>
        </authorList>
    </citation>
    <scope>NUCLEOTIDE SEQUENCE [LARGE SCALE GENOMIC DNA]</scope>
    <source>
        <strain evidence="2">NBRC 110044</strain>
    </source>
</reference>
<evidence type="ECO:0000313" key="1">
    <source>
        <dbReference type="EMBL" id="GLR13664.1"/>
    </source>
</evidence>